<feature type="coiled-coil region" evidence="4">
    <location>
        <begin position="603"/>
        <end position="637"/>
    </location>
</feature>
<dbReference type="AlphaFoldDB" id="A0AA94L017"/>
<keyword evidence="6" id="KW-0540">Nuclease</keyword>
<dbReference type="EMBL" id="FOZN01000003">
    <property type="protein sequence ID" value="SFS15248.1"/>
    <property type="molecule type" value="Genomic_DNA"/>
</dbReference>
<evidence type="ECO:0000256" key="4">
    <source>
        <dbReference type="SAM" id="Coils"/>
    </source>
</evidence>
<dbReference type="Proteomes" id="UP000198506">
    <property type="component" value="Unassembled WGS sequence"/>
</dbReference>
<dbReference type="InterPro" id="IPR027417">
    <property type="entry name" value="P-loop_NTPase"/>
</dbReference>
<feature type="domain" description="Rad50/SbcC-type AAA" evidence="5">
    <location>
        <begin position="5"/>
        <end position="190"/>
    </location>
</feature>
<gene>
    <name evidence="6" type="ORF">SAMN04487783_1996</name>
</gene>
<evidence type="ECO:0000313" key="6">
    <source>
        <dbReference type="EMBL" id="SFS15248.1"/>
    </source>
</evidence>
<keyword evidence="4" id="KW-0175">Coiled coil</keyword>
<dbReference type="GO" id="GO:0004527">
    <property type="term" value="F:exonuclease activity"/>
    <property type="evidence" value="ECO:0007669"/>
    <property type="project" value="UniProtKB-KW"/>
</dbReference>
<comment type="subunit">
    <text evidence="2">Heterodimer of SbcC and SbcD.</text>
</comment>
<dbReference type="PANTHER" id="PTHR32114">
    <property type="entry name" value="ABC TRANSPORTER ABCH.3"/>
    <property type="match status" value="1"/>
</dbReference>
<evidence type="ECO:0000256" key="1">
    <source>
        <dbReference type="ARBA" id="ARBA00006930"/>
    </source>
</evidence>
<proteinExistence type="inferred from homology"/>
<dbReference type="GO" id="GO:0006302">
    <property type="term" value="P:double-strand break repair"/>
    <property type="evidence" value="ECO:0007669"/>
    <property type="project" value="InterPro"/>
</dbReference>
<sequence>MRLLRLELSAFGPFRDRFEIDFASFDADGLYLIAGPTGAGKSTILDAVAYALYGSAPRYDGAPHVRSDLAAAADLTWVELEFALGEQVLKVRRTPEYERPKLRGSGVTKERATATLWMRRGEAWETLATRTDETSTEVGRLLGLRKDEFLTVILLAQGGFAEFLLAESKSRKVLLERLFGTGSLRQLREQLVADAKVVDAERASQERTRDDRGQRVRDAALSLLVEDAERPAERDAAGPAERDVDEPALAELETMIVAHVERAVARSVSAAEAERAARAARDAAAALVARIDRRDAALAALERLAGAAAAIDADRARLADALRAAEAAAALDRWSRADSRAASATDALAAAGAALPDDCEPERDAVLAQHAAAVDDAARATAAQQLEASIAGLERAATTAQRDADAAVAAVDAAKQRRADAPAGRAQLVDAREAATATAAGAEAASRRAGEATARLAARDEADALAEPLTAARGAAAQTATAQRHTADELHRLQAARIDGMAGELASELTDGEPCPVCGAAEHPAPHPPASEAVTAEDVTAALDRSRRALERASAANDALAELEQRLAAHEGRAGGGDRTALEAELASARAAQTAAADAELARDAAVRALQEHDEHAAQLEAELARLEHDATAASAAAATAAARRDDARAQLADALGEHADAAALLGAATRRRDALRRWLDADADAEKALAEQIAAAAAGAEALAEHGLPDRAATLAMRAEPAERESLRDRIAAHDHAVASAQGVLAQPDLADLGERPELAPLEEALRAAATASTEAARAAAAGETTRDHAARDLGAARDAIRSLAEGAAHADTVRSLARALDGKNERAQDIETYVLATRLATIIDAANLRLAAMTDGRFALVHDEGRASHGRASGLGIDVLDAHTGVARTTRSLSGGETFLASLALALGLADVVQAEAGGVSLETLFVDEGFGSLDQDTLEAAMATLDELRAGGRSVGVISHVQQMQERIPSRIRVVPMPGGGSRIAVTPGAVSPSAVTPRLEIPHMLGDRAAGRG</sequence>
<dbReference type="RefSeq" id="WP_092918397.1">
    <property type="nucleotide sequence ID" value="NZ_FOZN01000003.1"/>
</dbReference>
<evidence type="ECO:0000256" key="2">
    <source>
        <dbReference type="ARBA" id="ARBA00011322"/>
    </source>
</evidence>
<evidence type="ECO:0000313" key="7">
    <source>
        <dbReference type="Proteomes" id="UP000198506"/>
    </source>
</evidence>
<dbReference type="SUPFAM" id="SSF52540">
    <property type="entry name" value="P-loop containing nucleoside triphosphate hydrolases"/>
    <property type="match status" value="1"/>
</dbReference>
<keyword evidence="6" id="KW-0269">Exonuclease</keyword>
<evidence type="ECO:0000259" key="5">
    <source>
        <dbReference type="Pfam" id="PF13476"/>
    </source>
</evidence>
<dbReference type="Pfam" id="PF13476">
    <property type="entry name" value="AAA_23"/>
    <property type="match status" value="1"/>
</dbReference>
<feature type="coiled-coil region" evidence="4">
    <location>
        <begin position="536"/>
        <end position="573"/>
    </location>
</feature>
<name>A0AA94L017_9MICO</name>
<dbReference type="GO" id="GO:0016887">
    <property type="term" value="F:ATP hydrolysis activity"/>
    <property type="evidence" value="ECO:0007669"/>
    <property type="project" value="InterPro"/>
</dbReference>
<keyword evidence="6" id="KW-0378">Hydrolase</keyword>
<accession>A0AA94L017</accession>
<organism evidence="6 7">
    <name type="scientific">Agrococcus baldri</name>
    <dbReference type="NCBI Taxonomy" id="153730"/>
    <lineage>
        <taxon>Bacteria</taxon>
        <taxon>Bacillati</taxon>
        <taxon>Actinomycetota</taxon>
        <taxon>Actinomycetes</taxon>
        <taxon>Micrococcales</taxon>
        <taxon>Microbacteriaceae</taxon>
        <taxon>Agrococcus</taxon>
    </lineage>
</organism>
<dbReference type="Pfam" id="PF13558">
    <property type="entry name" value="SbcC_Walker_B"/>
    <property type="match status" value="1"/>
</dbReference>
<evidence type="ECO:0000256" key="3">
    <source>
        <dbReference type="ARBA" id="ARBA00013368"/>
    </source>
</evidence>
<reference evidence="6 7" key="1">
    <citation type="submission" date="2016-10" db="EMBL/GenBank/DDBJ databases">
        <authorList>
            <person name="Varghese N."/>
            <person name="Submissions S."/>
        </authorList>
    </citation>
    <scope>NUCLEOTIDE SEQUENCE [LARGE SCALE GENOMIC DNA]</scope>
    <source>
        <strain evidence="6 7">IAM 15147</strain>
    </source>
</reference>
<dbReference type="PANTHER" id="PTHR32114:SF2">
    <property type="entry name" value="ABC TRANSPORTER ABCH.3"/>
    <property type="match status" value="1"/>
</dbReference>
<protein>
    <recommendedName>
        <fullName evidence="3">Nuclease SbcCD subunit C</fullName>
    </recommendedName>
</protein>
<comment type="similarity">
    <text evidence="1">Belongs to the SMC family. SbcC subfamily.</text>
</comment>
<dbReference type="Gene3D" id="3.40.50.300">
    <property type="entry name" value="P-loop containing nucleotide triphosphate hydrolases"/>
    <property type="match status" value="2"/>
</dbReference>
<dbReference type="InterPro" id="IPR038729">
    <property type="entry name" value="Rad50/SbcC_AAA"/>
</dbReference>
<keyword evidence="7" id="KW-1185">Reference proteome</keyword>
<comment type="caution">
    <text evidence="6">The sequence shown here is derived from an EMBL/GenBank/DDBJ whole genome shotgun (WGS) entry which is preliminary data.</text>
</comment>